<organism evidence="2 3">
    <name type="scientific">Puccinia graminis f. sp. tritici</name>
    <dbReference type="NCBI Taxonomy" id="56615"/>
    <lineage>
        <taxon>Eukaryota</taxon>
        <taxon>Fungi</taxon>
        <taxon>Dikarya</taxon>
        <taxon>Basidiomycota</taxon>
        <taxon>Pucciniomycotina</taxon>
        <taxon>Pucciniomycetes</taxon>
        <taxon>Pucciniales</taxon>
        <taxon>Pucciniaceae</taxon>
        <taxon>Puccinia</taxon>
    </lineage>
</organism>
<gene>
    <name evidence="2" type="ORF">PGTUg99_019028</name>
</gene>
<feature type="region of interest" description="Disordered" evidence="1">
    <location>
        <begin position="56"/>
        <end position="76"/>
    </location>
</feature>
<accession>A0A5B0PJB1</accession>
<reference evidence="2 3" key="1">
    <citation type="submission" date="2019-05" db="EMBL/GenBank/DDBJ databases">
        <title>Emergence of the Ug99 lineage of the wheat stem rust pathogen through somatic hybridization.</title>
        <authorList>
            <person name="Li F."/>
            <person name="Upadhyaya N.M."/>
            <person name="Sperschneider J."/>
            <person name="Matny O."/>
            <person name="Nguyen-Phuc H."/>
            <person name="Mago R."/>
            <person name="Raley C."/>
            <person name="Miller M.E."/>
            <person name="Silverstein K.A.T."/>
            <person name="Henningsen E."/>
            <person name="Hirsch C.D."/>
            <person name="Visser B."/>
            <person name="Pretorius Z.A."/>
            <person name="Steffenson B.J."/>
            <person name="Schwessinger B."/>
            <person name="Dodds P.N."/>
            <person name="Figueroa M."/>
        </authorList>
    </citation>
    <scope>NUCLEOTIDE SEQUENCE [LARGE SCALE GENOMIC DNA]</scope>
    <source>
        <strain evidence="2 3">Ug99</strain>
    </source>
</reference>
<protein>
    <submittedName>
        <fullName evidence="2">Uncharacterized protein</fullName>
    </submittedName>
</protein>
<name>A0A5B0PJB1_PUCGR</name>
<dbReference type="EMBL" id="VDEP01000339">
    <property type="protein sequence ID" value="KAA1100714.1"/>
    <property type="molecule type" value="Genomic_DNA"/>
</dbReference>
<proteinExistence type="predicted"/>
<dbReference type="Proteomes" id="UP000325313">
    <property type="component" value="Unassembled WGS sequence"/>
</dbReference>
<sequence length="252" mass="28160">MRLGPKVGRARRHANLQGIPLQADGLPACTPFCNGVQARTPICSWRARGGLACGYQPPGADDPAGSPNTTDPKRRPDWEFLPLGTDRPNNIPPTPTRAPRQLPYNVDHSILVYVHYTLYVAIRRDPQGVEFSQIYESKDYPSPPMLLLLRDLTPANLTRQVFAHLRRERRSIHVDRVAQDADAAKSLQWHFTIKETGSAPQLGSFMRGEGSFEDFLSAAAVTSPSAKTMIRLYMNYNDHHLRVRVPLPPPPP</sequence>
<dbReference type="AlphaFoldDB" id="A0A5B0PJB1"/>
<evidence type="ECO:0000313" key="2">
    <source>
        <dbReference type="EMBL" id="KAA1100714.1"/>
    </source>
</evidence>
<evidence type="ECO:0000256" key="1">
    <source>
        <dbReference type="SAM" id="MobiDB-lite"/>
    </source>
</evidence>
<evidence type="ECO:0000313" key="3">
    <source>
        <dbReference type="Proteomes" id="UP000325313"/>
    </source>
</evidence>
<comment type="caution">
    <text evidence="2">The sequence shown here is derived from an EMBL/GenBank/DDBJ whole genome shotgun (WGS) entry which is preliminary data.</text>
</comment>